<comment type="pathway">
    <text evidence="7">Carbohydrate metabolism; tricarboxylic acid cycle; succinate from succinyl-CoA (ligase route): step 1/1.</text>
</comment>
<dbReference type="GO" id="GO:0006104">
    <property type="term" value="P:succinyl-CoA metabolic process"/>
    <property type="evidence" value="ECO:0007669"/>
    <property type="project" value="TreeGrafter"/>
</dbReference>
<dbReference type="SUPFAM" id="SSF52210">
    <property type="entry name" value="Succinyl-CoA synthetase domains"/>
    <property type="match status" value="1"/>
</dbReference>
<dbReference type="FunFam" id="3.30.1490.20:FF:000002">
    <property type="entry name" value="Succinate--CoA ligase [ADP-forming] subunit beta"/>
    <property type="match status" value="1"/>
</dbReference>
<dbReference type="HAMAP" id="MF_00558">
    <property type="entry name" value="Succ_CoA_beta"/>
    <property type="match status" value="1"/>
</dbReference>
<dbReference type="InterPro" id="IPR017866">
    <property type="entry name" value="Succ-CoA_synthase_bsu_CS"/>
</dbReference>
<dbReference type="PANTHER" id="PTHR11815">
    <property type="entry name" value="SUCCINYL-COA SYNTHETASE BETA CHAIN"/>
    <property type="match status" value="1"/>
</dbReference>
<feature type="binding site" evidence="7">
    <location>
        <position position="213"/>
    </location>
    <ligand>
        <name>Mg(2+)</name>
        <dbReference type="ChEBI" id="CHEBI:18420"/>
    </ligand>
</feature>
<feature type="binding site" evidence="7">
    <location>
        <position position="264"/>
    </location>
    <ligand>
        <name>substrate</name>
        <note>ligand shared with subunit alpha</note>
    </ligand>
</feature>
<dbReference type="GO" id="GO:0004775">
    <property type="term" value="F:succinate-CoA ligase (ADP-forming) activity"/>
    <property type="evidence" value="ECO:0007669"/>
    <property type="project" value="UniProtKB-UniRule"/>
</dbReference>
<evidence type="ECO:0000256" key="2">
    <source>
        <dbReference type="ARBA" id="ARBA00022532"/>
    </source>
</evidence>
<dbReference type="AlphaFoldDB" id="A0A941W410"/>
<comment type="cofactor">
    <cofactor evidence="7">
        <name>Mg(2+)</name>
        <dbReference type="ChEBI" id="CHEBI:18420"/>
    </cofactor>
    <text evidence="7">Binds 1 Mg(2+) ion per subunit.</text>
</comment>
<dbReference type="NCBIfam" id="TIGR01016">
    <property type="entry name" value="sucCoAbeta"/>
    <property type="match status" value="1"/>
</dbReference>
<dbReference type="PROSITE" id="PS50975">
    <property type="entry name" value="ATP_GRASP"/>
    <property type="match status" value="1"/>
</dbReference>
<comment type="caution">
    <text evidence="7">Lacks conserved residue(s) required for the propagation of feature annotation.</text>
</comment>
<dbReference type="PIRSF" id="PIRSF001554">
    <property type="entry name" value="SucCS_beta"/>
    <property type="match status" value="1"/>
</dbReference>
<dbReference type="Proteomes" id="UP000722750">
    <property type="component" value="Unassembled WGS sequence"/>
</dbReference>
<organism evidence="10 11">
    <name type="scientific">Candidatus Scalindua arabica</name>
    <dbReference type="NCBI Taxonomy" id="1127984"/>
    <lineage>
        <taxon>Bacteria</taxon>
        <taxon>Pseudomonadati</taxon>
        <taxon>Planctomycetota</taxon>
        <taxon>Candidatus Brocadiia</taxon>
        <taxon>Candidatus Brocadiales</taxon>
        <taxon>Candidatus Scalinduaceae</taxon>
        <taxon>Candidatus Scalindua</taxon>
    </lineage>
</organism>
<comment type="similarity">
    <text evidence="1 7">Belongs to the succinate/malate CoA ligase beta subunit family.</text>
</comment>
<comment type="catalytic activity">
    <reaction evidence="7">
        <text>succinate + ATP + CoA = succinyl-CoA + ADP + phosphate</text>
        <dbReference type="Rhea" id="RHEA:17661"/>
        <dbReference type="ChEBI" id="CHEBI:30031"/>
        <dbReference type="ChEBI" id="CHEBI:30616"/>
        <dbReference type="ChEBI" id="CHEBI:43474"/>
        <dbReference type="ChEBI" id="CHEBI:57287"/>
        <dbReference type="ChEBI" id="CHEBI:57292"/>
        <dbReference type="ChEBI" id="CHEBI:456216"/>
        <dbReference type="EC" id="6.2.1.5"/>
    </reaction>
</comment>
<dbReference type="GO" id="GO:0005829">
    <property type="term" value="C:cytosol"/>
    <property type="evidence" value="ECO:0007669"/>
    <property type="project" value="TreeGrafter"/>
</dbReference>
<dbReference type="NCBIfam" id="NF001913">
    <property type="entry name" value="PRK00696.1"/>
    <property type="match status" value="1"/>
</dbReference>
<evidence type="ECO:0000313" key="11">
    <source>
        <dbReference type="Proteomes" id="UP000722750"/>
    </source>
</evidence>
<sequence>MKLYEYQAQKILHKYNVNVTRGEVVTNADEAAEIYNQLGAKKCVIKAQILAGGRGKGGGVKIVETLDEVKDYTSGIIGSRLVTVQTGKEGIEVKKVLIAEAIDIKKELYLAISIDRNTSKITIISSTEGGTEIEEVASKTPQKILKEQIDPMSGIQDSQARQIALNLNLTGPLLTKASNLLINLFKVFVENDCSLLEINPLILTPDEEIFALDIKMDIDDNALFRHKEFQEIDNVSEDKSAEKMASEAGLSYIGLEGNIGCLVNGAGLAMATMDIIKLHGGTPANFLDVGGDAPVERVTTAFEIIFTDSKVEGVLVNIFGGIMKCDVIAEGIIHAIEKVNIKVPLVVRLEGTNVEIARKILDNPDLHIIFADSMKDASEKIIKAVNDRK</sequence>
<dbReference type="GO" id="GO:0006099">
    <property type="term" value="P:tricarboxylic acid cycle"/>
    <property type="evidence" value="ECO:0007669"/>
    <property type="project" value="UniProtKB-UniRule"/>
</dbReference>
<dbReference type="InterPro" id="IPR005811">
    <property type="entry name" value="SUCC_ACL_C"/>
</dbReference>
<dbReference type="InterPro" id="IPR016102">
    <property type="entry name" value="Succinyl-CoA_synth-like"/>
</dbReference>
<keyword evidence="3 7" id="KW-0436">Ligase</keyword>
<comment type="function">
    <text evidence="7">Succinyl-CoA synthetase functions in the citric acid cycle (TCA), coupling the hydrolysis of succinyl-CoA to the synthesis of either ATP or GTP and thus represents the only step of substrate-level phosphorylation in the TCA. The beta subunit provides nucleotide specificity of the enzyme and binds the substrate succinate, while the binding sites for coenzyme A and phosphate are found in the alpha subunit.</text>
</comment>
<dbReference type="InterPro" id="IPR005809">
    <property type="entry name" value="Succ_CoA_ligase-like_bsu"/>
</dbReference>
<name>A0A941W410_9BACT</name>
<keyword evidence="7 8" id="KW-0067">ATP-binding</keyword>
<dbReference type="InterPro" id="IPR013650">
    <property type="entry name" value="ATP-grasp_succ-CoA_synth-type"/>
</dbReference>
<comment type="subunit">
    <text evidence="7">Heterotetramer of two alpha and two beta subunits.</text>
</comment>
<feature type="binding site" evidence="7">
    <location>
        <position position="46"/>
    </location>
    <ligand>
        <name>ATP</name>
        <dbReference type="ChEBI" id="CHEBI:30616"/>
    </ligand>
</feature>
<dbReference type="Gene3D" id="3.40.50.261">
    <property type="entry name" value="Succinyl-CoA synthetase domains"/>
    <property type="match status" value="1"/>
</dbReference>
<comment type="caution">
    <text evidence="10">The sequence shown here is derived from an EMBL/GenBank/DDBJ whole genome shotgun (WGS) entry which is preliminary data.</text>
</comment>
<evidence type="ECO:0000256" key="1">
    <source>
        <dbReference type="ARBA" id="ARBA00009182"/>
    </source>
</evidence>
<dbReference type="FunFam" id="3.40.50.261:FF:000001">
    <property type="entry name" value="Succinate--CoA ligase [ADP-forming] subunit beta"/>
    <property type="match status" value="1"/>
</dbReference>
<dbReference type="Gene3D" id="3.30.470.20">
    <property type="entry name" value="ATP-grasp fold, B domain"/>
    <property type="match status" value="1"/>
</dbReference>
<dbReference type="FunFam" id="3.30.470.20:FF:000002">
    <property type="entry name" value="Succinate--CoA ligase [ADP-forming] subunit beta"/>
    <property type="match status" value="1"/>
</dbReference>
<keyword evidence="6 7" id="KW-0460">Magnesium</keyword>
<evidence type="ECO:0000256" key="6">
    <source>
        <dbReference type="ARBA" id="ARBA00022842"/>
    </source>
</evidence>
<evidence type="ECO:0000313" key="10">
    <source>
        <dbReference type="EMBL" id="MBS1258116.1"/>
    </source>
</evidence>
<gene>
    <name evidence="7" type="primary">sucC</name>
    <name evidence="10" type="ORF">MAG551_01169</name>
</gene>
<dbReference type="Pfam" id="PF00549">
    <property type="entry name" value="Ligase_CoA"/>
    <property type="match status" value="1"/>
</dbReference>
<keyword evidence="5 7" id="KW-0547">Nucleotide-binding</keyword>
<dbReference type="Pfam" id="PF08442">
    <property type="entry name" value="ATP-grasp_2"/>
    <property type="match status" value="1"/>
</dbReference>
<dbReference type="InterPro" id="IPR011761">
    <property type="entry name" value="ATP-grasp"/>
</dbReference>
<feature type="binding site" evidence="7">
    <location>
        <position position="102"/>
    </location>
    <ligand>
        <name>ATP</name>
        <dbReference type="ChEBI" id="CHEBI:30616"/>
    </ligand>
</feature>
<protein>
    <recommendedName>
        <fullName evidence="7">Succinate--CoA ligase [ADP-forming] subunit beta</fullName>
        <ecNumber evidence="7">6.2.1.5</ecNumber>
    </recommendedName>
    <alternativeName>
        <fullName evidence="7">Succinyl-CoA synthetase subunit beta</fullName>
        <shortName evidence="7">SCS-beta</shortName>
    </alternativeName>
</protein>
<dbReference type="InterPro" id="IPR013815">
    <property type="entry name" value="ATP_grasp_subdomain_1"/>
</dbReference>
<accession>A0A941W410</accession>
<dbReference type="PANTHER" id="PTHR11815:SF10">
    <property type="entry name" value="SUCCINATE--COA LIGASE [GDP-FORMING] SUBUNIT BETA, MITOCHONDRIAL"/>
    <property type="match status" value="1"/>
</dbReference>
<evidence type="ECO:0000256" key="7">
    <source>
        <dbReference type="HAMAP-Rule" id="MF_00558"/>
    </source>
</evidence>
<feature type="binding site" evidence="7">
    <location>
        <begin position="53"/>
        <end position="55"/>
    </location>
    <ligand>
        <name>ATP</name>
        <dbReference type="ChEBI" id="CHEBI:30616"/>
    </ligand>
</feature>
<dbReference type="EC" id="6.2.1.5" evidence="7"/>
<feature type="binding site" evidence="7">
    <location>
        <position position="199"/>
    </location>
    <ligand>
        <name>Mg(2+)</name>
        <dbReference type="ChEBI" id="CHEBI:18420"/>
    </ligand>
</feature>
<evidence type="ECO:0000256" key="3">
    <source>
        <dbReference type="ARBA" id="ARBA00022598"/>
    </source>
</evidence>
<evidence type="ECO:0000256" key="8">
    <source>
        <dbReference type="PROSITE-ProRule" id="PRU00409"/>
    </source>
</evidence>
<comment type="catalytic activity">
    <reaction evidence="7">
        <text>GTP + succinate + CoA = succinyl-CoA + GDP + phosphate</text>
        <dbReference type="Rhea" id="RHEA:22120"/>
        <dbReference type="ChEBI" id="CHEBI:30031"/>
        <dbReference type="ChEBI" id="CHEBI:37565"/>
        <dbReference type="ChEBI" id="CHEBI:43474"/>
        <dbReference type="ChEBI" id="CHEBI:57287"/>
        <dbReference type="ChEBI" id="CHEBI:57292"/>
        <dbReference type="ChEBI" id="CHEBI:58189"/>
    </reaction>
</comment>
<evidence type="ECO:0000256" key="4">
    <source>
        <dbReference type="ARBA" id="ARBA00022723"/>
    </source>
</evidence>
<evidence type="ECO:0000256" key="5">
    <source>
        <dbReference type="ARBA" id="ARBA00022741"/>
    </source>
</evidence>
<evidence type="ECO:0000259" key="9">
    <source>
        <dbReference type="PROSITE" id="PS50975"/>
    </source>
</evidence>
<feature type="domain" description="ATP-grasp" evidence="9">
    <location>
        <begin position="9"/>
        <end position="227"/>
    </location>
</feature>
<dbReference type="Gene3D" id="3.30.1490.20">
    <property type="entry name" value="ATP-grasp fold, A domain"/>
    <property type="match status" value="1"/>
</dbReference>
<dbReference type="GO" id="GO:0005524">
    <property type="term" value="F:ATP binding"/>
    <property type="evidence" value="ECO:0007669"/>
    <property type="project" value="UniProtKB-UniRule"/>
</dbReference>
<dbReference type="SUPFAM" id="SSF56059">
    <property type="entry name" value="Glutathione synthetase ATP-binding domain-like"/>
    <property type="match status" value="1"/>
</dbReference>
<feature type="binding site" evidence="7">
    <location>
        <begin position="321"/>
        <end position="323"/>
    </location>
    <ligand>
        <name>substrate</name>
        <note>ligand shared with subunit alpha</note>
    </ligand>
</feature>
<keyword evidence="4 7" id="KW-0479">Metal-binding</keyword>
<dbReference type="PROSITE" id="PS01217">
    <property type="entry name" value="SUCCINYL_COA_LIG_3"/>
    <property type="match status" value="1"/>
</dbReference>
<feature type="binding site" evidence="7">
    <location>
        <position position="107"/>
    </location>
    <ligand>
        <name>ATP</name>
        <dbReference type="ChEBI" id="CHEBI:30616"/>
    </ligand>
</feature>
<dbReference type="GO" id="GO:0042709">
    <property type="term" value="C:succinate-CoA ligase complex"/>
    <property type="evidence" value="ECO:0007669"/>
    <property type="project" value="TreeGrafter"/>
</dbReference>
<dbReference type="GO" id="GO:0000287">
    <property type="term" value="F:magnesium ion binding"/>
    <property type="evidence" value="ECO:0007669"/>
    <property type="project" value="UniProtKB-UniRule"/>
</dbReference>
<reference evidence="10" key="1">
    <citation type="journal article" date="2021" name="ISME J.">
        <title>Fine-scale metabolic discontinuity in a stratified prokaryote microbiome of a Red Sea deep halocline.</title>
        <authorList>
            <person name="Michoud G."/>
            <person name="Ngugi D.K."/>
            <person name="Barozzi A."/>
            <person name="Merlino G."/>
            <person name="Calleja M.L."/>
            <person name="Delgado-Huertas A."/>
            <person name="Moran X.A.G."/>
            <person name="Daffonchio D."/>
        </authorList>
    </citation>
    <scope>NUCLEOTIDE SEQUENCE</scope>
    <source>
        <strain evidence="10">SuakinDeep_MAG55_1</strain>
    </source>
</reference>
<dbReference type="EMBL" id="JAANXD010000049">
    <property type="protein sequence ID" value="MBS1258116.1"/>
    <property type="molecule type" value="Genomic_DNA"/>
</dbReference>
<proteinExistence type="inferred from homology"/>
<keyword evidence="2 7" id="KW-0816">Tricarboxylic acid cycle</keyword>